<dbReference type="InterPro" id="IPR013083">
    <property type="entry name" value="Znf_RING/FYVE/PHD"/>
</dbReference>
<dbReference type="InterPro" id="IPR011016">
    <property type="entry name" value="Znf_RING-CH"/>
</dbReference>
<dbReference type="GO" id="GO:0008270">
    <property type="term" value="F:zinc ion binding"/>
    <property type="evidence" value="ECO:0007669"/>
    <property type="project" value="UniProtKB-KW"/>
</dbReference>
<evidence type="ECO:0000256" key="1">
    <source>
        <dbReference type="ARBA" id="ARBA00022723"/>
    </source>
</evidence>
<accession>A0A9Q0FVW3</accession>
<name>A0A9Q0FVW3_9ROSI</name>
<dbReference type="PANTHER" id="PTHR46225:SF19">
    <property type="entry name" value="RING-TYPE DOMAIN-CONTAINING PROTEIN"/>
    <property type="match status" value="1"/>
</dbReference>
<keyword evidence="6" id="KW-0472">Membrane</keyword>
<feature type="domain" description="RING-type" evidence="7">
    <location>
        <begin position="235"/>
        <end position="276"/>
    </location>
</feature>
<reference evidence="8" key="2">
    <citation type="journal article" date="2023" name="Plants (Basel)">
        <title>Annotation of the Turnera subulata (Passifloraceae) Draft Genome Reveals the S-Locus Evolved after the Divergence of Turneroideae from Passifloroideae in a Stepwise Manner.</title>
        <authorList>
            <person name="Henning P.M."/>
            <person name="Roalson E.H."/>
            <person name="Mir W."/>
            <person name="McCubbin A.G."/>
            <person name="Shore J.S."/>
        </authorList>
    </citation>
    <scope>NUCLEOTIDE SEQUENCE</scope>
    <source>
        <strain evidence="8">F60SS</strain>
    </source>
</reference>
<feature type="compositionally biased region" description="Basic and acidic residues" evidence="5">
    <location>
        <begin position="1"/>
        <end position="21"/>
    </location>
</feature>
<keyword evidence="6" id="KW-0812">Transmembrane</keyword>
<dbReference type="AlphaFoldDB" id="A0A9Q0FVW3"/>
<evidence type="ECO:0000256" key="3">
    <source>
        <dbReference type="ARBA" id="ARBA00022833"/>
    </source>
</evidence>
<evidence type="ECO:0000313" key="9">
    <source>
        <dbReference type="Proteomes" id="UP001141552"/>
    </source>
</evidence>
<dbReference type="Gene3D" id="3.30.40.10">
    <property type="entry name" value="Zinc/RING finger domain, C3HC4 (zinc finger)"/>
    <property type="match status" value="2"/>
</dbReference>
<feature type="compositionally biased region" description="Low complexity" evidence="5">
    <location>
        <begin position="22"/>
        <end position="31"/>
    </location>
</feature>
<dbReference type="InterPro" id="IPR001841">
    <property type="entry name" value="Znf_RING"/>
</dbReference>
<dbReference type="PROSITE" id="PS50089">
    <property type="entry name" value="ZF_RING_2"/>
    <property type="match status" value="2"/>
</dbReference>
<keyword evidence="9" id="KW-1185">Reference proteome</keyword>
<dbReference type="SMART" id="SM00184">
    <property type="entry name" value="RING"/>
    <property type="match status" value="2"/>
</dbReference>
<evidence type="ECO:0000256" key="4">
    <source>
        <dbReference type="PROSITE-ProRule" id="PRU00175"/>
    </source>
</evidence>
<gene>
    <name evidence="8" type="ORF">Tsubulata_009698</name>
</gene>
<reference evidence="8" key="1">
    <citation type="submission" date="2022-02" db="EMBL/GenBank/DDBJ databases">
        <authorList>
            <person name="Henning P.M."/>
            <person name="McCubbin A.G."/>
            <person name="Shore J.S."/>
        </authorList>
    </citation>
    <scope>NUCLEOTIDE SEQUENCE</scope>
    <source>
        <strain evidence="8">F60SS</strain>
        <tissue evidence="8">Leaves</tissue>
    </source>
</reference>
<dbReference type="OrthoDB" id="8062037at2759"/>
<keyword evidence="2 4" id="KW-0863">Zinc-finger</keyword>
<dbReference type="SMART" id="SM00744">
    <property type="entry name" value="RINGv"/>
    <property type="match status" value="1"/>
</dbReference>
<dbReference type="SUPFAM" id="SSF57850">
    <property type="entry name" value="RING/U-box"/>
    <property type="match status" value="2"/>
</dbReference>
<keyword evidence="1" id="KW-0479">Metal-binding</keyword>
<dbReference type="EMBL" id="JAKUCV010003795">
    <property type="protein sequence ID" value="KAJ4837592.1"/>
    <property type="molecule type" value="Genomic_DNA"/>
</dbReference>
<feature type="transmembrane region" description="Helical" evidence="6">
    <location>
        <begin position="466"/>
        <end position="486"/>
    </location>
</feature>
<keyword evidence="6" id="KW-1133">Transmembrane helix</keyword>
<dbReference type="Pfam" id="PF13639">
    <property type="entry name" value="zf-RING_2"/>
    <property type="match status" value="2"/>
</dbReference>
<protein>
    <recommendedName>
        <fullName evidence="7">RING-type domain-containing protein</fullName>
    </recommendedName>
</protein>
<sequence length="586" mass="65232">MEHPRGKNDSVDHVIDIRESGEVSSSGSSGENPPRLPHQGDTRTRNDQATVVQASLSSSGGLNRSSPSVYKVLTSIKLTYKLSLIITSALVLAVSRHEKPQNPLFAWILGYIIGCAASIPVIFRHYFLPHPRLCRLVDRYDWLLEFFFALWFVIGNYWVFGEKSSSEARNLYRGILHRIGGAPTESIEALPTYKFKLQRHGSGNNRDTDEKMHGCGVVAEGTEKERVLIGEDAVCCICLASYDDNEELKELPCSHLFHSGCVDTWLKIKGFCPLCKYLVRKGNGETPAGANPNLELMEQEQQNQGLDHHVIDMPGDVVVSGSRVSSQGSDANQRNTGRVVEDDRSPLVLSPFSYKYGNGVVAKTLDQLLVFIVSTHRTAMVIASAIVLHDYERHNFPSGEVYTWVLCYQAIYALSLICIALCLLFPARGRLLVPFLSLELSLFVLYVAGIVWSAKPAYSKSMDRLSVAYLVFGCIKYLAITTVTLCDIEIRKRDRGGIVTAAGSKIKRANLQEDECNDPPFNMAQECCICLESYEENEELKELHCSHSFHPACVDKWLKIRPYCPVCKSMVPLSATGSRANIQITL</sequence>
<organism evidence="8 9">
    <name type="scientific">Turnera subulata</name>
    <dbReference type="NCBI Taxonomy" id="218843"/>
    <lineage>
        <taxon>Eukaryota</taxon>
        <taxon>Viridiplantae</taxon>
        <taxon>Streptophyta</taxon>
        <taxon>Embryophyta</taxon>
        <taxon>Tracheophyta</taxon>
        <taxon>Spermatophyta</taxon>
        <taxon>Magnoliopsida</taxon>
        <taxon>eudicotyledons</taxon>
        <taxon>Gunneridae</taxon>
        <taxon>Pentapetalae</taxon>
        <taxon>rosids</taxon>
        <taxon>fabids</taxon>
        <taxon>Malpighiales</taxon>
        <taxon>Passifloraceae</taxon>
        <taxon>Turnera</taxon>
    </lineage>
</organism>
<feature type="transmembrane region" description="Helical" evidence="6">
    <location>
        <begin position="104"/>
        <end position="123"/>
    </location>
</feature>
<evidence type="ECO:0000313" key="8">
    <source>
        <dbReference type="EMBL" id="KAJ4837592.1"/>
    </source>
</evidence>
<evidence type="ECO:0000259" key="7">
    <source>
        <dbReference type="PROSITE" id="PS50089"/>
    </source>
</evidence>
<evidence type="ECO:0000256" key="5">
    <source>
        <dbReference type="SAM" id="MobiDB-lite"/>
    </source>
</evidence>
<feature type="transmembrane region" description="Helical" evidence="6">
    <location>
        <begin position="143"/>
        <end position="160"/>
    </location>
</feature>
<feature type="region of interest" description="Disordered" evidence="5">
    <location>
        <begin position="1"/>
        <end position="48"/>
    </location>
</feature>
<keyword evidence="3" id="KW-0862">Zinc</keyword>
<evidence type="ECO:0000256" key="2">
    <source>
        <dbReference type="ARBA" id="ARBA00022771"/>
    </source>
</evidence>
<feature type="transmembrane region" description="Helical" evidence="6">
    <location>
        <begin position="431"/>
        <end position="454"/>
    </location>
</feature>
<proteinExistence type="predicted"/>
<feature type="domain" description="RING-type" evidence="7">
    <location>
        <begin position="527"/>
        <end position="568"/>
    </location>
</feature>
<dbReference type="PANTHER" id="PTHR46225">
    <property type="entry name" value="C3H4 TYPE ZINC FINGER PROTEIN"/>
    <property type="match status" value="1"/>
</dbReference>
<dbReference type="Proteomes" id="UP001141552">
    <property type="component" value="Unassembled WGS sequence"/>
</dbReference>
<feature type="transmembrane region" description="Helical" evidence="6">
    <location>
        <begin position="368"/>
        <end position="389"/>
    </location>
</feature>
<evidence type="ECO:0000256" key="6">
    <source>
        <dbReference type="SAM" id="Phobius"/>
    </source>
</evidence>
<feature type="transmembrane region" description="Helical" evidence="6">
    <location>
        <begin position="401"/>
        <end position="424"/>
    </location>
</feature>
<comment type="caution">
    <text evidence="8">The sequence shown here is derived from an EMBL/GenBank/DDBJ whole genome shotgun (WGS) entry which is preliminary data.</text>
</comment>